<evidence type="ECO:0000313" key="2">
    <source>
        <dbReference type="Proteomes" id="UP000008703"/>
    </source>
</evidence>
<keyword evidence="1" id="KW-0614">Plasmid</keyword>
<keyword evidence="2" id="KW-1185">Reference proteome</keyword>
<protein>
    <recommendedName>
        <fullName evidence="3">S-adenosyl methyltransferase</fullName>
    </recommendedName>
</protein>
<organism evidence="1 2">
    <name type="scientific">Streptomyces violaceusniger (strain Tu 4113)</name>
    <dbReference type="NCBI Taxonomy" id="653045"/>
    <lineage>
        <taxon>Bacteria</taxon>
        <taxon>Bacillati</taxon>
        <taxon>Actinomycetota</taxon>
        <taxon>Actinomycetes</taxon>
        <taxon>Kitasatosporales</taxon>
        <taxon>Streptomycetaceae</taxon>
        <taxon>Streptomyces</taxon>
        <taxon>Streptomyces violaceusniger group</taxon>
    </lineage>
</organism>
<dbReference type="Gene3D" id="3.40.50.150">
    <property type="entry name" value="Vaccinia Virus protein VP39"/>
    <property type="match status" value="1"/>
</dbReference>
<dbReference type="SUPFAM" id="SSF53335">
    <property type="entry name" value="S-adenosyl-L-methionine-dependent methyltransferases"/>
    <property type="match status" value="1"/>
</dbReference>
<dbReference type="InterPro" id="IPR029063">
    <property type="entry name" value="SAM-dependent_MTases_sf"/>
</dbReference>
<dbReference type="EMBL" id="CP002996">
    <property type="protein sequence ID" value="AEM88979.1"/>
    <property type="molecule type" value="Genomic_DNA"/>
</dbReference>
<evidence type="ECO:0008006" key="3">
    <source>
        <dbReference type="Google" id="ProtNLM"/>
    </source>
</evidence>
<geneLocation type="plasmid" evidence="1 2">
    <name>pSTRVI02</name>
</geneLocation>
<dbReference type="eggNOG" id="COG4106">
    <property type="taxonomic scope" value="Bacteria"/>
</dbReference>
<name>G2PHH6_STRV4</name>
<proteinExistence type="predicted"/>
<dbReference type="AlphaFoldDB" id="G2PHH6"/>
<dbReference type="RefSeq" id="WP_014043914.1">
    <property type="nucleotide sequence ID" value="NC_015952.1"/>
</dbReference>
<sequence length="272" mass="30086">MEYGENPIAHSIDISAPSIARMRDWLLGGTDNFPSDRRACRALLDIAPSTRALVRNNRLFLQRVVRVLAQDYGVRQFLDYGFGLPVGRTNVHQVAQSVDRSSRVVYIDDDPIVLAHGRTLLDENDETAIMRATMTDIDGTLDHLKGTGPINLDAPVAALFVSGLHRIPDSPGAQSVIQRLAGRLVAGSFLVFCQLVSDSAAMRQAATEFMLQTTGHNWGRVRDKSEVHAWVSGMQMLDPGLVEVSAWRPDSDVTPRQRTFEWEEYGGVICLS</sequence>
<dbReference type="Proteomes" id="UP000008703">
    <property type="component" value="Plasmid pSTRVI02"/>
</dbReference>
<dbReference type="PIRSF" id="PIRSF017393">
    <property type="entry name" value="MTase_SAV2177"/>
    <property type="match status" value="1"/>
</dbReference>
<dbReference type="KEGG" id="svl:Strvi_0206"/>
<gene>
    <name evidence="1" type="ORF">Strvi_0206</name>
</gene>
<dbReference type="InterPro" id="IPR006764">
    <property type="entry name" value="SAM_dep_MeTrfase_SAV2177_type"/>
</dbReference>
<reference evidence="1" key="1">
    <citation type="submission" date="2011-08" db="EMBL/GenBank/DDBJ databases">
        <title>Complete sequence of plasmid 2 of Streptomyces violaceusniger Tu 4113.</title>
        <authorList>
            <consortium name="US DOE Joint Genome Institute"/>
            <person name="Lucas S."/>
            <person name="Han J."/>
            <person name="Lapidus A."/>
            <person name="Cheng J.-F."/>
            <person name="Goodwin L."/>
            <person name="Pitluck S."/>
            <person name="Peters L."/>
            <person name="Ivanova N."/>
            <person name="Daligault H."/>
            <person name="Detter J.C."/>
            <person name="Han C."/>
            <person name="Tapia R."/>
            <person name="Land M."/>
            <person name="Hauser L."/>
            <person name="Kyrpides N."/>
            <person name="Ivanova N."/>
            <person name="Pagani I."/>
            <person name="Hagen A."/>
            <person name="Katz L."/>
            <person name="Fiedler H.-P."/>
            <person name="Keasling J."/>
            <person name="Fortman J."/>
            <person name="Woyke T."/>
        </authorList>
    </citation>
    <scope>NUCLEOTIDE SEQUENCE [LARGE SCALE GENOMIC DNA]</scope>
    <source>
        <strain evidence="1">Tu 4113</strain>
        <plasmid evidence="1">pSTRVI02</plasmid>
    </source>
</reference>
<evidence type="ECO:0000313" key="1">
    <source>
        <dbReference type="EMBL" id="AEM88979.1"/>
    </source>
</evidence>
<dbReference type="HOGENOM" id="CLU_067079_1_0_11"/>
<accession>G2PHH6</accession>
<dbReference type="Pfam" id="PF04672">
    <property type="entry name" value="Methyltransf_19"/>
    <property type="match status" value="1"/>
</dbReference>